<gene>
    <name evidence="1" type="ORF">K3G42_027196</name>
</gene>
<keyword evidence="2" id="KW-1185">Reference proteome</keyword>
<name>A0ACB8EJE9_9SAUR</name>
<proteinExistence type="predicted"/>
<dbReference type="EMBL" id="CM037616">
    <property type="protein sequence ID" value="KAH7992799.1"/>
    <property type="molecule type" value="Genomic_DNA"/>
</dbReference>
<comment type="caution">
    <text evidence="1">The sequence shown here is derived from an EMBL/GenBank/DDBJ whole genome shotgun (WGS) entry which is preliminary data.</text>
</comment>
<sequence>MVYSLFLLCMIAVWCLCNYVQKILNNNFCCKGVIFLVRRKTICSGMLRQAQEIIEHRQEECTEEMLQQSFVRPRLHNFFEVGRKLPQNWTKKKKGMKATQKPLECIKLIVMLSGVHEQVMAVPD</sequence>
<evidence type="ECO:0000313" key="2">
    <source>
        <dbReference type="Proteomes" id="UP000827872"/>
    </source>
</evidence>
<dbReference type="Proteomes" id="UP000827872">
    <property type="component" value="Linkage Group LG03"/>
</dbReference>
<reference evidence="1" key="1">
    <citation type="submission" date="2021-08" db="EMBL/GenBank/DDBJ databases">
        <title>The first chromosome-level gecko genome reveals the dynamic sex chromosomes of Neotropical dwarf geckos (Sphaerodactylidae: Sphaerodactylus).</title>
        <authorList>
            <person name="Pinto B.J."/>
            <person name="Keating S.E."/>
            <person name="Gamble T."/>
        </authorList>
    </citation>
    <scope>NUCLEOTIDE SEQUENCE</scope>
    <source>
        <strain evidence="1">TG3544</strain>
    </source>
</reference>
<protein>
    <submittedName>
        <fullName evidence="1">Uncharacterized protein</fullName>
    </submittedName>
</protein>
<organism evidence="1 2">
    <name type="scientific">Sphaerodactylus townsendi</name>
    <dbReference type="NCBI Taxonomy" id="933632"/>
    <lineage>
        <taxon>Eukaryota</taxon>
        <taxon>Metazoa</taxon>
        <taxon>Chordata</taxon>
        <taxon>Craniata</taxon>
        <taxon>Vertebrata</taxon>
        <taxon>Euteleostomi</taxon>
        <taxon>Lepidosauria</taxon>
        <taxon>Squamata</taxon>
        <taxon>Bifurcata</taxon>
        <taxon>Gekkota</taxon>
        <taxon>Sphaerodactylidae</taxon>
        <taxon>Sphaerodactylus</taxon>
    </lineage>
</organism>
<accession>A0ACB8EJE9</accession>
<evidence type="ECO:0000313" key="1">
    <source>
        <dbReference type="EMBL" id="KAH7992799.1"/>
    </source>
</evidence>